<dbReference type="EMBL" id="FOLY01000001">
    <property type="protein sequence ID" value="SFC03362.1"/>
    <property type="molecule type" value="Genomic_DNA"/>
</dbReference>
<protein>
    <submittedName>
        <fullName evidence="1">Uncharacterized protein</fullName>
    </submittedName>
</protein>
<organism evidence="1 2">
    <name type="scientific">Kushneria avicenniae</name>
    <dbReference type="NCBI Taxonomy" id="402385"/>
    <lineage>
        <taxon>Bacteria</taxon>
        <taxon>Pseudomonadati</taxon>
        <taxon>Pseudomonadota</taxon>
        <taxon>Gammaproteobacteria</taxon>
        <taxon>Oceanospirillales</taxon>
        <taxon>Halomonadaceae</taxon>
        <taxon>Kushneria</taxon>
    </lineage>
</organism>
<proteinExistence type="predicted"/>
<dbReference type="AlphaFoldDB" id="A0A1I1FWF6"/>
<accession>A0A1I1FWF6</accession>
<name>A0A1I1FWF6_9GAMM</name>
<evidence type="ECO:0000313" key="1">
    <source>
        <dbReference type="EMBL" id="SFC03362.1"/>
    </source>
</evidence>
<gene>
    <name evidence="1" type="ORF">SAMN05421848_0293</name>
</gene>
<dbReference type="Proteomes" id="UP000199046">
    <property type="component" value="Unassembled WGS sequence"/>
</dbReference>
<sequence>MNLFFYTVISRGDISSIASFVPVKVDDLR</sequence>
<keyword evidence="2" id="KW-1185">Reference proteome</keyword>
<reference evidence="2" key="1">
    <citation type="submission" date="2016-10" db="EMBL/GenBank/DDBJ databases">
        <authorList>
            <person name="Varghese N."/>
            <person name="Submissions S."/>
        </authorList>
    </citation>
    <scope>NUCLEOTIDE SEQUENCE [LARGE SCALE GENOMIC DNA]</scope>
    <source>
        <strain evidence="2">DSM 23439</strain>
    </source>
</reference>
<evidence type="ECO:0000313" key="2">
    <source>
        <dbReference type="Proteomes" id="UP000199046"/>
    </source>
</evidence>